<gene>
    <name evidence="2" type="ORF">QJ043_06450</name>
</gene>
<dbReference type="EMBL" id="JASJEX010000003">
    <property type="protein sequence ID" value="MDJ1129717.1"/>
    <property type="molecule type" value="Genomic_DNA"/>
</dbReference>
<name>A0ABT6ZLF4_9ACTN</name>
<dbReference type="Proteomes" id="UP001431693">
    <property type="component" value="Unassembled WGS sequence"/>
</dbReference>
<keyword evidence="3" id="KW-1185">Reference proteome</keyword>
<accession>A0ABT6ZLF4</accession>
<feature type="transmembrane region" description="Helical" evidence="1">
    <location>
        <begin position="7"/>
        <end position="25"/>
    </location>
</feature>
<evidence type="ECO:0000313" key="2">
    <source>
        <dbReference type="EMBL" id="MDJ1129717.1"/>
    </source>
</evidence>
<evidence type="ECO:0000313" key="3">
    <source>
        <dbReference type="Proteomes" id="UP001431693"/>
    </source>
</evidence>
<keyword evidence="1" id="KW-0812">Transmembrane</keyword>
<dbReference type="RefSeq" id="WP_283712839.1">
    <property type="nucleotide sequence ID" value="NZ_JASJEW010000002.1"/>
</dbReference>
<comment type="caution">
    <text evidence="2">The sequence shown here is derived from an EMBL/GenBank/DDBJ whole genome shotgun (WGS) entry which is preliminary data.</text>
</comment>
<dbReference type="SUPFAM" id="SSF159121">
    <property type="entry name" value="BC4932-like"/>
    <property type="match status" value="1"/>
</dbReference>
<protein>
    <submittedName>
        <fullName evidence="2">YxeA family protein</fullName>
    </submittedName>
</protein>
<keyword evidence="1" id="KW-1133">Transmembrane helix</keyword>
<evidence type="ECO:0000256" key="1">
    <source>
        <dbReference type="SAM" id="Phobius"/>
    </source>
</evidence>
<reference evidence="2" key="1">
    <citation type="submission" date="2023-05" db="EMBL/GenBank/DDBJ databases">
        <title>[olsenella] sp. nov., isolated from a pig farm feces dump.</title>
        <authorList>
            <person name="Chang Y.-H."/>
        </authorList>
    </citation>
    <scope>NUCLEOTIDE SEQUENCE</scope>
    <source>
        <strain evidence="2">YH-ols2217</strain>
    </source>
</reference>
<dbReference type="NCBIfam" id="TIGR01655">
    <property type="entry name" value="yxeA_fam"/>
    <property type="match status" value="1"/>
</dbReference>
<sequence>MKKGTKAVIVAVIVAGAAALALWGWRSGALISGTWYVRVDSRAMTEKHGRDGVVDFSGSEPYQYELPAANADGLRTTVHFGAAKQLSNGAYLKLEVQPVRGVVSWEEVAESALPPKVRTALA</sequence>
<keyword evidence="1" id="KW-0472">Membrane</keyword>
<dbReference type="InterPro" id="IPR036166">
    <property type="entry name" value="YxeA-like_sf"/>
</dbReference>
<dbReference type="InterPro" id="IPR006542">
    <property type="entry name" value="DUF1093"/>
</dbReference>
<organism evidence="2 3">
    <name type="scientific">Kribbibacterium absianum</name>
    <dbReference type="NCBI Taxonomy" id="3044210"/>
    <lineage>
        <taxon>Bacteria</taxon>
        <taxon>Bacillati</taxon>
        <taxon>Actinomycetota</taxon>
        <taxon>Coriobacteriia</taxon>
        <taxon>Coriobacteriales</taxon>
        <taxon>Kribbibacteriaceae</taxon>
        <taxon>Kribbibacterium</taxon>
    </lineage>
</organism>
<proteinExistence type="predicted"/>
<dbReference type="Pfam" id="PF06486">
    <property type="entry name" value="DUF1093"/>
    <property type="match status" value="1"/>
</dbReference>
<dbReference type="Gene3D" id="2.40.50.480">
    <property type="match status" value="1"/>
</dbReference>